<reference evidence="3 4" key="1">
    <citation type="submission" date="2019-04" db="EMBL/GenBank/DDBJ databases">
        <title>Rhizobium terrae sp. nov., isolated from a paddy soil.</title>
        <authorList>
            <person name="Lin S.-Y."/>
            <person name="Hameed A."/>
            <person name="Huang H.-I."/>
            <person name="Young C.-C."/>
        </authorList>
    </citation>
    <scope>NUCLEOTIDE SEQUENCE [LARGE SCALE GENOMIC DNA]</scope>
    <source>
        <strain evidence="3 4">CC-HIH110</strain>
    </source>
</reference>
<evidence type="ECO:0000259" key="2">
    <source>
        <dbReference type="Pfam" id="PF11972"/>
    </source>
</evidence>
<dbReference type="Pfam" id="PF07756">
    <property type="entry name" value="DUF1612"/>
    <property type="match status" value="1"/>
</dbReference>
<dbReference type="InterPro" id="IPR048017">
    <property type="entry name" value="Y4cF-like"/>
</dbReference>
<dbReference type="AlphaFoldDB" id="A0A4S3ZR31"/>
<protein>
    <submittedName>
        <fullName evidence="3">DUF1612 domain-containing protein</fullName>
    </submittedName>
</protein>
<accession>A0A4S3ZR31</accession>
<dbReference type="Pfam" id="PF11972">
    <property type="entry name" value="HTH_13"/>
    <property type="match status" value="1"/>
</dbReference>
<evidence type="ECO:0000259" key="1">
    <source>
        <dbReference type="Pfam" id="PF07756"/>
    </source>
</evidence>
<gene>
    <name evidence="3" type="ORF">E6C51_16175</name>
</gene>
<dbReference type="NCBIfam" id="NF040876">
    <property type="entry name" value="RHE_PE00001_fam"/>
    <property type="match status" value="1"/>
</dbReference>
<dbReference type="Proteomes" id="UP000310754">
    <property type="component" value="Unassembled WGS sequence"/>
</dbReference>
<organism evidence="3 4">
    <name type="scientific">Allorhizobium terrae</name>
    <dbReference type="NCBI Taxonomy" id="1848972"/>
    <lineage>
        <taxon>Bacteria</taxon>
        <taxon>Pseudomonadati</taxon>
        <taxon>Pseudomonadota</taxon>
        <taxon>Alphaproteobacteria</taxon>
        <taxon>Hyphomicrobiales</taxon>
        <taxon>Rhizobiaceae</taxon>
        <taxon>Rhizobium/Agrobacterium group</taxon>
        <taxon>Allorhizobium</taxon>
    </lineage>
</organism>
<feature type="domain" description="DUF1612" evidence="1">
    <location>
        <begin position="182"/>
        <end position="307"/>
    </location>
</feature>
<dbReference type="InterPro" id="IPR011670">
    <property type="entry name" value="DUF1612"/>
</dbReference>
<comment type="caution">
    <text evidence="3">The sequence shown here is derived from an EMBL/GenBank/DDBJ whole genome shotgun (WGS) entry which is preliminary data.</text>
</comment>
<name>A0A4S3ZR31_9HYPH</name>
<evidence type="ECO:0000313" key="4">
    <source>
        <dbReference type="Proteomes" id="UP000310754"/>
    </source>
</evidence>
<feature type="domain" description="HTH DNA binding" evidence="2">
    <location>
        <begin position="316"/>
        <end position="369"/>
    </location>
</feature>
<dbReference type="InterPro" id="IPR021068">
    <property type="entry name" value="HTH_DNA-bd"/>
</dbReference>
<sequence length="369" mass="40730">MRYPIDKIPLSPLLLPMSAAGEALVRLDERLKHSGVGQGLIERMHYSDAVASLWIDGELVHMEDLVFHDARMDTRTPTHELTIAHLVLRSRRDITQHPAAWALSDQGLSRLRGRALGGGIAPVSHGLASMPDGEVGHASPDPDAAFLAELDEFDAILKRSEAVMAQIAAEQKSVRERDRAAIVYDADWNEPQRLLDWQELLSEVAAFPPVLAAAILLDAWQSEEVSEHSPWLGRLLAAAYLRKAGTTIFHLAAISVGLRAVNREQRHSKSRTQRLLAILQAFEQAAKQAMNEHDRLLLARGALERRITGRRSSSKLPELIDLVLSRPLVSAGLVAKTLNTTPQGALKLIAELPLRELTGRGRFRAWGIL</sequence>
<proteinExistence type="predicted"/>
<dbReference type="RefSeq" id="WP_190236733.1">
    <property type="nucleotide sequence ID" value="NZ_SSOA01000010.1"/>
</dbReference>
<evidence type="ECO:0000313" key="3">
    <source>
        <dbReference type="EMBL" id="THF48007.1"/>
    </source>
</evidence>
<dbReference type="EMBL" id="SSOA01000010">
    <property type="protein sequence ID" value="THF48007.1"/>
    <property type="molecule type" value="Genomic_DNA"/>
</dbReference>
<keyword evidence="4" id="KW-1185">Reference proteome</keyword>